<keyword evidence="2" id="KW-0732">Signal</keyword>
<evidence type="ECO:0000313" key="3">
    <source>
        <dbReference type="EMBL" id="KAK6358049.1"/>
    </source>
</evidence>
<dbReference type="AlphaFoldDB" id="A0AAV9VAE8"/>
<dbReference type="Proteomes" id="UP001373714">
    <property type="component" value="Unassembled WGS sequence"/>
</dbReference>
<keyword evidence="4" id="KW-1185">Reference proteome</keyword>
<feature type="compositionally biased region" description="Basic and acidic residues" evidence="1">
    <location>
        <begin position="130"/>
        <end position="143"/>
    </location>
</feature>
<protein>
    <recommendedName>
        <fullName evidence="5">Apple domain-containing protein</fullName>
    </recommendedName>
</protein>
<evidence type="ECO:0008006" key="5">
    <source>
        <dbReference type="Google" id="ProtNLM"/>
    </source>
</evidence>
<name>A0AAV9VAE8_9PEZI</name>
<reference evidence="3 4" key="1">
    <citation type="submission" date="2019-10" db="EMBL/GenBank/DDBJ databases">
        <authorList>
            <person name="Palmer J.M."/>
        </authorList>
    </citation>
    <scope>NUCLEOTIDE SEQUENCE [LARGE SCALE GENOMIC DNA]</scope>
    <source>
        <strain evidence="3 4">TWF730</strain>
    </source>
</reference>
<feature type="region of interest" description="Disordered" evidence="1">
    <location>
        <begin position="127"/>
        <end position="150"/>
    </location>
</feature>
<comment type="caution">
    <text evidence="3">The sequence shown here is derived from an EMBL/GenBank/DDBJ whole genome shotgun (WGS) entry which is preliminary data.</text>
</comment>
<dbReference type="EMBL" id="JAVHNS010000004">
    <property type="protein sequence ID" value="KAK6358049.1"/>
    <property type="molecule type" value="Genomic_DNA"/>
</dbReference>
<evidence type="ECO:0000256" key="2">
    <source>
        <dbReference type="SAM" id="SignalP"/>
    </source>
</evidence>
<feature type="chain" id="PRO_5043508201" description="Apple domain-containing protein" evidence="2">
    <location>
        <begin position="20"/>
        <end position="210"/>
    </location>
</feature>
<evidence type="ECO:0000313" key="4">
    <source>
        <dbReference type="Proteomes" id="UP001373714"/>
    </source>
</evidence>
<organism evidence="3 4">
    <name type="scientific">Orbilia blumenaviensis</name>
    <dbReference type="NCBI Taxonomy" id="1796055"/>
    <lineage>
        <taxon>Eukaryota</taxon>
        <taxon>Fungi</taxon>
        <taxon>Dikarya</taxon>
        <taxon>Ascomycota</taxon>
        <taxon>Pezizomycotina</taxon>
        <taxon>Orbiliomycetes</taxon>
        <taxon>Orbiliales</taxon>
        <taxon>Orbiliaceae</taxon>
        <taxon>Orbilia</taxon>
    </lineage>
</organism>
<accession>A0AAV9VAE8</accession>
<sequence>MLFTTFMAVAAALIPLSESRTIPSSQIPGYKLLYTDLRALPNTGSTIQSYGEKMEPSTPATCASMCTSLPSCKFFAIYTPFDGSDYGHKTCRYYSEADPYQKDDGTQFTHQVKELCGYQKDRNMTISQDPTERRPTHERRGDYYNKAGEVPTNVTISPPKNCTNATSAIVEEQSAAKPIPYYPNQDRYQENKPCGLACRGYKALRSIIAG</sequence>
<feature type="signal peptide" evidence="2">
    <location>
        <begin position="1"/>
        <end position="19"/>
    </location>
</feature>
<proteinExistence type="predicted"/>
<gene>
    <name evidence="3" type="ORF">TWF730_007403</name>
</gene>
<evidence type="ECO:0000256" key="1">
    <source>
        <dbReference type="SAM" id="MobiDB-lite"/>
    </source>
</evidence>